<evidence type="ECO:0000256" key="6">
    <source>
        <dbReference type="ARBA" id="ARBA00023295"/>
    </source>
</evidence>
<keyword evidence="6" id="KW-0326">Glycosidase</keyword>
<dbReference type="Pfam" id="PF13385">
    <property type="entry name" value="Laminin_G_3"/>
    <property type="match status" value="2"/>
</dbReference>
<keyword evidence="4" id="KW-0378">Hydrolase</keyword>
<evidence type="ECO:0000313" key="10">
    <source>
        <dbReference type="Proteomes" id="UP001595904"/>
    </source>
</evidence>
<comment type="caution">
    <text evidence="9">The sequence shown here is derived from an EMBL/GenBank/DDBJ whole genome shotgun (WGS) entry which is preliminary data.</text>
</comment>
<gene>
    <name evidence="9" type="ORF">ACFPN2_21905</name>
</gene>
<reference evidence="10" key="1">
    <citation type="journal article" date="2019" name="Int. J. Syst. Evol. Microbiol.">
        <title>The Global Catalogue of Microorganisms (GCM) 10K type strain sequencing project: providing services to taxonomists for standard genome sequencing and annotation.</title>
        <authorList>
            <consortium name="The Broad Institute Genomics Platform"/>
            <consortium name="The Broad Institute Genome Sequencing Center for Infectious Disease"/>
            <person name="Wu L."/>
            <person name="Ma J."/>
        </authorList>
    </citation>
    <scope>NUCLEOTIDE SEQUENCE [LARGE SCALE GENOMIC DNA]</scope>
    <source>
        <strain evidence="10">CGMCC 1.10759</strain>
    </source>
</reference>
<dbReference type="PANTHER" id="PTHR43301">
    <property type="entry name" value="ARABINAN ENDO-1,5-ALPHA-L-ARABINOSIDASE"/>
    <property type="match status" value="1"/>
</dbReference>
<dbReference type="SUPFAM" id="SSF75005">
    <property type="entry name" value="Arabinanase/levansucrase/invertase"/>
    <property type="match status" value="1"/>
</dbReference>
<dbReference type="EMBL" id="JBHSDU010000010">
    <property type="protein sequence ID" value="MFC4311754.1"/>
    <property type="molecule type" value="Genomic_DNA"/>
</dbReference>
<dbReference type="RefSeq" id="WP_380600574.1">
    <property type="nucleotide sequence ID" value="NZ_JBHSDU010000010.1"/>
</dbReference>
<dbReference type="Pfam" id="PF20578">
    <property type="entry name" value="aBig_2"/>
    <property type="match status" value="2"/>
</dbReference>
<dbReference type="Gene3D" id="2.115.10.20">
    <property type="entry name" value="Glycosyl hydrolase domain, family 43"/>
    <property type="match status" value="1"/>
</dbReference>
<evidence type="ECO:0000259" key="8">
    <source>
        <dbReference type="SMART" id="SM00560"/>
    </source>
</evidence>
<comment type="pathway">
    <text evidence="1">Glycan metabolism; L-arabinan degradation.</text>
</comment>
<organism evidence="9 10">
    <name type="scientific">Steroidobacter flavus</name>
    <dbReference type="NCBI Taxonomy" id="1842136"/>
    <lineage>
        <taxon>Bacteria</taxon>
        <taxon>Pseudomonadati</taxon>
        <taxon>Pseudomonadota</taxon>
        <taxon>Gammaproteobacteria</taxon>
        <taxon>Steroidobacterales</taxon>
        <taxon>Steroidobacteraceae</taxon>
        <taxon>Steroidobacter</taxon>
    </lineage>
</organism>
<dbReference type="CDD" id="cd18832">
    <property type="entry name" value="GH43_GsAbnA-like"/>
    <property type="match status" value="1"/>
</dbReference>
<evidence type="ECO:0000256" key="1">
    <source>
        <dbReference type="ARBA" id="ARBA00004834"/>
    </source>
</evidence>
<feature type="chain" id="PRO_5046045414" evidence="7">
    <location>
        <begin position="24"/>
        <end position="1095"/>
    </location>
</feature>
<accession>A0ABV8SZI4</accession>
<dbReference type="PROSITE" id="PS51257">
    <property type="entry name" value="PROKAR_LIPOPROTEIN"/>
    <property type="match status" value="1"/>
</dbReference>
<evidence type="ECO:0000256" key="4">
    <source>
        <dbReference type="ARBA" id="ARBA00022801"/>
    </source>
</evidence>
<dbReference type="InterPro" id="IPR050727">
    <property type="entry name" value="GH43_arabinanases"/>
</dbReference>
<comment type="similarity">
    <text evidence="2">Belongs to the glycosyl hydrolase 43 family.</text>
</comment>
<protein>
    <submittedName>
        <fullName evidence="9">LamG-like jellyroll fold domain-containing protein</fullName>
    </submittedName>
</protein>
<dbReference type="PANTHER" id="PTHR43301:SF3">
    <property type="entry name" value="ARABINAN ENDO-1,5-ALPHA-L-ARABINOSIDASE A-RELATED"/>
    <property type="match status" value="1"/>
</dbReference>
<keyword evidence="3 7" id="KW-0732">Signal</keyword>
<evidence type="ECO:0000256" key="5">
    <source>
        <dbReference type="ARBA" id="ARBA00023157"/>
    </source>
</evidence>
<keyword evidence="5" id="KW-1015">Disulfide bond</keyword>
<name>A0ABV8SZI4_9GAMM</name>
<dbReference type="InterPro" id="IPR023296">
    <property type="entry name" value="Glyco_hydro_beta-prop_sf"/>
</dbReference>
<keyword evidence="10" id="KW-1185">Reference proteome</keyword>
<evidence type="ECO:0000256" key="2">
    <source>
        <dbReference type="ARBA" id="ARBA00009865"/>
    </source>
</evidence>
<feature type="signal peptide" evidence="7">
    <location>
        <begin position="1"/>
        <end position="23"/>
    </location>
</feature>
<dbReference type="Pfam" id="PF04616">
    <property type="entry name" value="Glyco_hydro_43"/>
    <property type="match status" value="1"/>
</dbReference>
<dbReference type="InterPro" id="IPR006710">
    <property type="entry name" value="Glyco_hydro_43"/>
</dbReference>
<dbReference type="InterPro" id="IPR013320">
    <property type="entry name" value="ConA-like_dom_sf"/>
</dbReference>
<dbReference type="Gene3D" id="2.40.128.10">
    <property type="match status" value="1"/>
</dbReference>
<feature type="domain" description="LamG-like jellyroll fold" evidence="8">
    <location>
        <begin position="952"/>
        <end position="1084"/>
    </location>
</feature>
<dbReference type="SUPFAM" id="SSF49899">
    <property type="entry name" value="Concanavalin A-like lectins/glucanases"/>
    <property type="match status" value="2"/>
</dbReference>
<dbReference type="InterPro" id="IPR032291">
    <property type="entry name" value="Abn2_C"/>
</dbReference>
<sequence>MKSIRTALAAGVLLIVGGCLLDAPDPTVDVTSITHNDLPVHDPSVIRADDGSFYVFGSHLAAARSTDLMNWQFVANGVDAANPLWSTIPAEGTQWTGAPGSWAADVIKLKNGKYNFYYSFCGIPPNGECTGPRSYLGVATSDRIDGPYVNQGIFLRSGMSAAEIAAGYGPEGITSYDATIHPNTIDPDVFYDKQGKLWMTYGSYSGGIFILKMDETTGKPLPGQGYGKHLAGGDHSAIEGSYILYSPESGYYYMFTSFGGFVSTDGYNIRISRSRTPDGPYLDAEGRDMVGARGNWDSIAPYGVKLMGGFNFAAAPGDREVARGYLSPGHNSAYYDAATKKHFLITHTRFPNRGEGHSIRVHEMFVNADGWLVASPQRYVPIKGQNIVDANDALGDYKFINLGKDINRQAKQSVYISLNADYSITGEVTGQYRCYFTDPNRISIQLTGSDDLYEGRLAWQWNEAASKLVPVFTALSSKGVSIWGTKLEKRTTRQALKDVADALSLPDTIKAGTLDLPTRGTRATTIVWSSSDPSVIQADGTVLRPNVGEGDRTVTLTATMTLNGVTTTRQFQVTVPARLPFNRVAQFSFENSLNEQLGRFTAATATGNRVWNLGAVSFAPGEQGQAVSLEGASGVLLPEGVIDNYEYTVSFWANPRVLSQFTPAFFGAVDEQTDAAGVPFSNRWISLVPHSWDGNTMLWSGSEAWFDGSAGERIPANAWTHVAFSVNRGVVSVYLNGVRKFGTGTLTDFFSARRGKFALGVNYWDLPFNGLIDELKIYEASLSAAEIKGLDIDHLSGPQLLQSAAQILDLGDVSAVQSDLDLRRTGPYASVITWESSRPEVLSPTGRVTRPGRDSPDVNVTLTATITLNGMQTTKTFEVTVRSLAPPSPIAAYDFENDLNASRGVFGPGVVVGPRVDQPGGAVSFAPGAAGSALVLDGASGVRLPDGLVRDHSYSIAMWLRPTAVSQFTTAFFGWATPSSWISLVPRGPGSTQPTMVWSGTAWFDGTFNSSIPVGAWSHLVMAVDHGTLRLYLNGALVNTMTGFPDVFTPAAQRQFALGVNFWDTPYAGLVDQLQIYDEAVNAEVVSQLYAEGAG</sequence>
<dbReference type="Gene3D" id="2.60.120.200">
    <property type="match status" value="2"/>
</dbReference>
<dbReference type="InterPro" id="IPR006558">
    <property type="entry name" value="LamG-like"/>
</dbReference>
<dbReference type="Pfam" id="PF16369">
    <property type="entry name" value="GH43_C"/>
    <property type="match status" value="1"/>
</dbReference>
<evidence type="ECO:0000313" key="9">
    <source>
        <dbReference type="EMBL" id="MFC4311754.1"/>
    </source>
</evidence>
<dbReference type="Proteomes" id="UP001595904">
    <property type="component" value="Unassembled WGS sequence"/>
</dbReference>
<evidence type="ECO:0000256" key="3">
    <source>
        <dbReference type="ARBA" id="ARBA00022729"/>
    </source>
</evidence>
<dbReference type="SMART" id="SM00560">
    <property type="entry name" value="LamGL"/>
    <property type="match status" value="1"/>
</dbReference>
<proteinExistence type="inferred from homology"/>
<dbReference type="InterPro" id="IPR046780">
    <property type="entry name" value="aBig_2"/>
</dbReference>
<evidence type="ECO:0000256" key="7">
    <source>
        <dbReference type="SAM" id="SignalP"/>
    </source>
</evidence>